<evidence type="ECO:0000256" key="1">
    <source>
        <dbReference type="SAM" id="Phobius"/>
    </source>
</evidence>
<accession>A0A819YMC1</accession>
<gene>
    <name evidence="3" type="ORF">OKA104_LOCUS38261</name>
    <name evidence="2" type="ORF">VCS650_LOCUS24230</name>
</gene>
<dbReference type="AlphaFoldDB" id="A0A819YMC1"/>
<evidence type="ECO:0000313" key="3">
    <source>
        <dbReference type="EMBL" id="CAF4151229.1"/>
    </source>
</evidence>
<dbReference type="Proteomes" id="UP000663891">
    <property type="component" value="Unassembled WGS sequence"/>
</dbReference>
<dbReference type="Proteomes" id="UP000663881">
    <property type="component" value="Unassembled WGS sequence"/>
</dbReference>
<keyword evidence="1" id="KW-0812">Transmembrane</keyword>
<name>A0A819YMC1_9BILA</name>
<keyword evidence="1" id="KW-1133">Transmembrane helix</keyword>
<evidence type="ECO:0000313" key="2">
    <source>
        <dbReference type="EMBL" id="CAF1176431.1"/>
    </source>
</evidence>
<organism evidence="3 4">
    <name type="scientific">Adineta steineri</name>
    <dbReference type="NCBI Taxonomy" id="433720"/>
    <lineage>
        <taxon>Eukaryota</taxon>
        <taxon>Metazoa</taxon>
        <taxon>Spiralia</taxon>
        <taxon>Gnathifera</taxon>
        <taxon>Rotifera</taxon>
        <taxon>Eurotatoria</taxon>
        <taxon>Bdelloidea</taxon>
        <taxon>Adinetida</taxon>
        <taxon>Adinetidae</taxon>
        <taxon>Adineta</taxon>
    </lineage>
</organism>
<protein>
    <submittedName>
        <fullName evidence="3">Uncharacterized protein</fullName>
    </submittedName>
</protein>
<feature type="transmembrane region" description="Helical" evidence="1">
    <location>
        <begin position="148"/>
        <end position="172"/>
    </location>
</feature>
<proteinExistence type="predicted"/>
<feature type="transmembrane region" description="Helical" evidence="1">
    <location>
        <begin position="20"/>
        <end position="40"/>
    </location>
</feature>
<evidence type="ECO:0000313" key="4">
    <source>
        <dbReference type="Proteomes" id="UP000663881"/>
    </source>
</evidence>
<keyword evidence="1" id="KW-0472">Membrane</keyword>
<sequence length="188" mass="21901">MSESSTWSSFKTHWVMETPPVLILLIVSSYFLILFIFLYGKRELHRAKTYITRHCFVKSSYLTTKQGGRNTLYTPNWNITLIDDGDSYKSNNNQPSDTVITSLSSYHPESWALRVAKRKEIDQRYPCYGASGPEGWSWQWRKPSTMRAYIFISLALTFFIIVTGLIIVRYFYQTNLKSTTTQETTTPF</sequence>
<dbReference type="EMBL" id="CAJOAY010006808">
    <property type="protein sequence ID" value="CAF4151229.1"/>
    <property type="molecule type" value="Genomic_DNA"/>
</dbReference>
<dbReference type="EMBL" id="CAJNON010000295">
    <property type="protein sequence ID" value="CAF1176431.1"/>
    <property type="molecule type" value="Genomic_DNA"/>
</dbReference>
<reference evidence="3" key="1">
    <citation type="submission" date="2021-02" db="EMBL/GenBank/DDBJ databases">
        <authorList>
            <person name="Nowell W R."/>
        </authorList>
    </citation>
    <scope>NUCLEOTIDE SEQUENCE</scope>
</reference>
<comment type="caution">
    <text evidence="3">The sequence shown here is derived from an EMBL/GenBank/DDBJ whole genome shotgun (WGS) entry which is preliminary data.</text>
</comment>